<dbReference type="Pfam" id="PF02706">
    <property type="entry name" value="Wzz"/>
    <property type="match status" value="1"/>
</dbReference>
<dbReference type="PANTHER" id="PTHR32309">
    <property type="entry name" value="TYROSINE-PROTEIN KINASE"/>
    <property type="match status" value="1"/>
</dbReference>
<feature type="transmembrane region" description="Helical" evidence="12">
    <location>
        <begin position="180"/>
        <end position="199"/>
    </location>
</feature>
<evidence type="ECO:0000256" key="1">
    <source>
        <dbReference type="ARBA" id="ARBA00004651"/>
    </source>
</evidence>
<dbReference type="Pfam" id="PF13807">
    <property type="entry name" value="GNVR"/>
    <property type="match status" value="1"/>
</dbReference>
<comment type="pathway">
    <text evidence="2">Capsule biogenesis; capsule polysaccharide biosynthesis.</text>
</comment>
<feature type="domain" description="Polysaccharide chain length determinant N-terminal" evidence="13">
    <location>
        <begin position="6"/>
        <end position="95"/>
    </location>
</feature>
<comment type="caution">
    <text evidence="15">The sequence shown here is derived from an EMBL/GenBank/DDBJ whole genome shotgun (WGS) entry which is preliminary data.</text>
</comment>
<evidence type="ECO:0000256" key="9">
    <source>
        <dbReference type="ARBA" id="ARBA00023136"/>
    </source>
</evidence>
<accession>A0A5P0ZS20</accession>
<evidence type="ECO:0000256" key="5">
    <source>
        <dbReference type="ARBA" id="ARBA00022475"/>
    </source>
</evidence>
<evidence type="ECO:0000256" key="7">
    <source>
        <dbReference type="ARBA" id="ARBA00022903"/>
    </source>
</evidence>
<dbReference type="PANTHER" id="PTHR32309:SF13">
    <property type="entry name" value="FERRIC ENTEROBACTIN TRANSPORT PROTEIN FEPE"/>
    <property type="match status" value="1"/>
</dbReference>
<sequence length="262" mass="28542">MESEQNISMMQIVGILRKHIKAIFGTTIVVTLAAIFVTFFVMTPKYSATTQILVNRKLSEDMQSAQFQQVQADVQMISTYKDIITSPTVLKDVNKKVSSYPGYPGSMGALKGSLSISNSQNSQVFSVTAKSTDAGTAAAIANMTAKVFKKKVVKIMSVNNVSIVSEAETNTKPVSPRKTLNVLVGIVLGLILGVALAFVREITDRTVTTQNFLTDDLGLTSLGTVSEIDQKDIERAAEQVVEHKKVQSKLSINKSSRNHRRV</sequence>
<comment type="function">
    <text evidence="11">Required for CpsD phosphorylation. Involved in the regulation of capsular polysaccharide biosynthesis. May be part of a complex that directs the coordinated polymerization and export to the cell surface of the capsular polysaccharide.</text>
</comment>
<keyword evidence="10" id="KW-0270">Exopolysaccharide synthesis</keyword>
<dbReference type="GO" id="GO:0005886">
    <property type="term" value="C:plasma membrane"/>
    <property type="evidence" value="ECO:0007669"/>
    <property type="project" value="UniProtKB-SubCell"/>
</dbReference>
<evidence type="ECO:0000256" key="6">
    <source>
        <dbReference type="ARBA" id="ARBA00022692"/>
    </source>
</evidence>
<proteinExistence type="inferred from homology"/>
<evidence type="ECO:0000256" key="2">
    <source>
        <dbReference type="ARBA" id="ARBA00005132"/>
    </source>
</evidence>
<evidence type="ECO:0000256" key="4">
    <source>
        <dbReference type="ARBA" id="ARBA00020739"/>
    </source>
</evidence>
<dbReference type="InterPro" id="IPR032807">
    <property type="entry name" value="GNVR"/>
</dbReference>
<evidence type="ECO:0000259" key="14">
    <source>
        <dbReference type="Pfam" id="PF13807"/>
    </source>
</evidence>
<evidence type="ECO:0000256" key="3">
    <source>
        <dbReference type="ARBA" id="ARBA00006683"/>
    </source>
</evidence>
<feature type="domain" description="Tyrosine-protein kinase G-rich" evidence="14">
    <location>
        <begin position="143"/>
        <end position="201"/>
    </location>
</feature>
<evidence type="ECO:0000313" key="16">
    <source>
        <dbReference type="Proteomes" id="UP000414364"/>
    </source>
</evidence>
<evidence type="ECO:0000256" key="11">
    <source>
        <dbReference type="ARBA" id="ARBA00045736"/>
    </source>
</evidence>
<feature type="transmembrane region" description="Helical" evidence="12">
    <location>
        <begin position="20"/>
        <end position="42"/>
    </location>
</feature>
<keyword evidence="6 12" id="KW-0812">Transmembrane</keyword>
<keyword evidence="5" id="KW-1003">Cell membrane</keyword>
<dbReference type="InterPro" id="IPR050445">
    <property type="entry name" value="Bact_polysacc_biosynth/exp"/>
</dbReference>
<dbReference type="RefSeq" id="WP_182083340.1">
    <property type="nucleotide sequence ID" value="NZ_VDFP01000051.1"/>
</dbReference>
<keyword evidence="7" id="KW-0972">Capsule biogenesis/degradation</keyword>
<dbReference type="InterPro" id="IPR003856">
    <property type="entry name" value="LPS_length_determ_N"/>
</dbReference>
<name>A0A5P0ZS20_9LACO</name>
<dbReference type="AlphaFoldDB" id="A0A5P0ZS20"/>
<comment type="subcellular location">
    <subcellularLocation>
        <location evidence="1">Cell membrane</location>
        <topology evidence="1">Multi-pass membrane protein</topology>
    </subcellularLocation>
</comment>
<dbReference type="GO" id="GO:0000271">
    <property type="term" value="P:polysaccharide biosynthetic process"/>
    <property type="evidence" value="ECO:0007669"/>
    <property type="project" value="UniProtKB-KW"/>
</dbReference>
<protein>
    <recommendedName>
        <fullName evidence="4">Capsular polysaccharide biosynthesis protein CpsC</fullName>
    </recommendedName>
</protein>
<evidence type="ECO:0000256" key="10">
    <source>
        <dbReference type="ARBA" id="ARBA00023169"/>
    </source>
</evidence>
<gene>
    <name evidence="15" type="ORF">FHL06_12080</name>
</gene>
<keyword evidence="8 12" id="KW-1133">Transmembrane helix</keyword>
<evidence type="ECO:0000259" key="13">
    <source>
        <dbReference type="Pfam" id="PF02706"/>
    </source>
</evidence>
<dbReference type="Proteomes" id="UP000414364">
    <property type="component" value="Unassembled WGS sequence"/>
</dbReference>
<dbReference type="GO" id="GO:0004713">
    <property type="term" value="F:protein tyrosine kinase activity"/>
    <property type="evidence" value="ECO:0007669"/>
    <property type="project" value="TreeGrafter"/>
</dbReference>
<organism evidence="15 16">
    <name type="scientific">Companilactobacillus halodurans</name>
    <dbReference type="NCBI Taxonomy" id="2584183"/>
    <lineage>
        <taxon>Bacteria</taxon>
        <taxon>Bacillati</taxon>
        <taxon>Bacillota</taxon>
        <taxon>Bacilli</taxon>
        <taxon>Lactobacillales</taxon>
        <taxon>Lactobacillaceae</taxon>
        <taxon>Companilactobacillus</taxon>
    </lineage>
</organism>
<evidence type="ECO:0000256" key="8">
    <source>
        <dbReference type="ARBA" id="ARBA00022989"/>
    </source>
</evidence>
<comment type="similarity">
    <text evidence="3">Belongs to the CpsC/CapA family.</text>
</comment>
<dbReference type="EMBL" id="VDFP01000051">
    <property type="protein sequence ID" value="MQS77063.1"/>
    <property type="molecule type" value="Genomic_DNA"/>
</dbReference>
<keyword evidence="9 12" id="KW-0472">Membrane</keyword>
<reference evidence="15 16" key="1">
    <citation type="journal article" date="2019" name="Syst. Appl. Microbiol.">
        <title>Polyphasic characterization of two novel Lactobacillus spp. isolated from blown salami packages: Description of Lactobacillus halodurans sp. nov. and Lactobacillus salsicarnum sp. nov.</title>
        <authorList>
            <person name="Schuster J.A."/>
            <person name="Klingl A."/>
            <person name="Vogel R.F."/>
            <person name="Ehrmann M.A."/>
        </authorList>
    </citation>
    <scope>NUCLEOTIDE SEQUENCE [LARGE SCALE GENOMIC DNA]</scope>
    <source>
        <strain evidence="15 16">TMW 1.2172</strain>
    </source>
</reference>
<evidence type="ECO:0000256" key="12">
    <source>
        <dbReference type="SAM" id="Phobius"/>
    </source>
</evidence>
<evidence type="ECO:0000313" key="15">
    <source>
        <dbReference type="EMBL" id="MQS77063.1"/>
    </source>
</evidence>